<gene>
    <name evidence="1" type="ORF">SKAU_G00269510</name>
</gene>
<proteinExistence type="predicted"/>
<protein>
    <submittedName>
        <fullName evidence="1">Uncharacterized protein</fullName>
    </submittedName>
</protein>
<accession>A0A9Q1IQ70</accession>
<dbReference type="EMBL" id="JAINUF010000010">
    <property type="protein sequence ID" value="KAJ8348362.1"/>
    <property type="molecule type" value="Genomic_DNA"/>
</dbReference>
<keyword evidence="2" id="KW-1185">Reference proteome</keyword>
<organism evidence="1 2">
    <name type="scientific">Synaphobranchus kaupii</name>
    <name type="common">Kaup's arrowtooth eel</name>
    <dbReference type="NCBI Taxonomy" id="118154"/>
    <lineage>
        <taxon>Eukaryota</taxon>
        <taxon>Metazoa</taxon>
        <taxon>Chordata</taxon>
        <taxon>Craniata</taxon>
        <taxon>Vertebrata</taxon>
        <taxon>Euteleostomi</taxon>
        <taxon>Actinopterygii</taxon>
        <taxon>Neopterygii</taxon>
        <taxon>Teleostei</taxon>
        <taxon>Anguilliformes</taxon>
        <taxon>Synaphobranchidae</taxon>
        <taxon>Synaphobranchus</taxon>
    </lineage>
</organism>
<reference evidence="1" key="1">
    <citation type="journal article" date="2023" name="Science">
        <title>Genome structures resolve the early diversification of teleost fishes.</title>
        <authorList>
            <person name="Parey E."/>
            <person name="Louis A."/>
            <person name="Montfort J."/>
            <person name="Bouchez O."/>
            <person name="Roques C."/>
            <person name="Iampietro C."/>
            <person name="Lluch J."/>
            <person name="Castinel A."/>
            <person name="Donnadieu C."/>
            <person name="Desvignes T."/>
            <person name="Floi Bucao C."/>
            <person name="Jouanno E."/>
            <person name="Wen M."/>
            <person name="Mejri S."/>
            <person name="Dirks R."/>
            <person name="Jansen H."/>
            <person name="Henkel C."/>
            <person name="Chen W.J."/>
            <person name="Zahm M."/>
            <person name="Cabau C."/>
            <person name="Klopp C."/>
            <person name="Thompson A.W."/>
            <person name="Robinson-Rechavi M."/>
            <person name="Braasch I."/>
            <person name="Lecointre G."/>
            <person name="Bobe J."/>
            <person name="Postlethwait J.H."/>
            <person name="Berthelot C."/>
            <person name="Roest Crollius H."/>
            <person name="Guiguen Y."/>
        </authorList>
    </citation>
    <scope>NUCLEOTIDE SEQUENCE</scope>
    <source>
        <strain evidence="1">WJC10195</strain>
    </source>
</reference>
<dbReference type="AlphaFoldDB" id="A0A9Q1IQ70"/>
<evidence type="ECO:0000313" key="2">
    <source>
        <dbReference type="Proteomes" id="UP001152622"/>
    </source>
</evidence>
<sequence length="81" mass="9508">MVYQHSFLVHMHLDALLYHPHRLLTPPPFTYYTHLTATQQSGQALVSVSLALCVSYAMRDSSHQRLRQYLVQGIHHHHHPW</sequence>
<dbReference type="Proteomes" id="UP001152622">
    <property type="component" value="Chromosome 10"/>
</dbReference>
<evidence type="ECO:0000313" key="1">
    <source>
        <dbReference type="EMBL" id="KAJ8348362.1"/>
    </source>
</evidence>
<comment type="caution">
    <text evidence="1">The sequence shown here is derived from an EMBL/GenBank/DDBJ whole genome shotgun (WGS) entry which is preliminary data.</text>
</comment>
<name>A0A9Q1IQ70_SYNKA</name>